<dbReference type="NCBIfam" id="TIGR02683">
    <property type="entry name" value="upstrm_HI1419"/>
    <property type="match status" value="1"/>
</dbReference>
<sequence length="115" mass="12604">MDKQVEVIEALDVYGNSPYQEWFDSLDAVTAARVVVYVERVIQGNHSNVAPIGAGLSEIKMDFGPGHRVYFGTRGKNLMILLGGSGKNGQSKAIASAKRLWKEYMATAKVSRKSK</sequence>
<dbReference type="InterPro" id="IPR014056">
    <property type="entry name" value="TypeIITA-like_toxin_pred"/>
</dbReference>
<organism evidence="1 2">
    <name type="scientific">Chlorobium phaeovibrioides</name>
    <dbReference type="NCBI Taxonomy" id="1094"/>
    <lineage>
        <taxon>Bacteria</taxon>
        <taxon>Pseudomonadati</taxon>
        <taxon>Chlorobiota</taxon>
        <taxon>Chlorobiia</taxon>
        <taxon>Chlorobiales</taxon>
        <taxon>Chlorobiaceae</taxon>
        <taxon>Chlorobium/Pelodictyon group</taxon>
        <taxon>Chlorobium</taxon>
    </lineage>
</organism>
<dbReference type="EMBL" id="WUBZ01000030">
    <property type="protein sequence ID" value="MWV54988.1"/>
    <property type="molecule type" value="Genomic_DNA"/>
</dbReference>
<accession>A0ABW9UPL0</accession>
<comment type="caution">
    <text evidence="1">The sequence shown here is derived from an EMBL/GenBank/DDBJ whole genome shotgun (WGS) entry which is preliminary data.</text>
</comment>
<dbReference type="RefSeq" id="WP_126343471.1">
    <property type="nucleotide sequence ID" value="NZ_RXYJ01000030.1"/>
</dbReference>
<gene>
    <name evidence="1" type="ORF">GJ685_07965</name>
</gene>
<keyword evidence="2" id="KW-1185">Reference proteome</keyword>
<dbReference type="PIRSF" id="PIRSF028744">
    <property type="entry name" value="Addict_mod_HI1419"/>
    <property type="match status" value="1"/>
</dbReference>
<dbReference type="Proteomes" id="UP000489351">
    <property type="component" value="Unassembled WGS sequence"/>
</dbReference>
<name>A0ABW9UPL0_CHLPH</name>
<protein>
    <submittedName>
        <fullName evidence="1">Type II toxin-antitoxin system RelE/ParE family toxin</fullName>
    </submittedName>
</protein>
<reference evidence="1 2" key="1">
    <citation type="submission" date="2019-11" db="EMBL/GenBank/DDBJ databases">
        <title>Green- and brown-colored morphotypes of Chlorobia in the stratified aquatic ecosystems of Kandalaksha Gulf (White Sea): A model for study of the accessory genome evolution.</title>
        <authorList>
            <person name="Grouzdev D.S."/>
        </authorList>
    </citation>
    <scope>NUCLEOTIDE SEQUENCE [LARGE SCALE GENOMIC DNA]</scope>
    <source>
        <strain evidence="1 2">ZM</strain>
    </source>
</reference>
<evidence type="ECO:0000313" key="1">
    <source>
        <dbReference type="EMBL" id="MWV54988.1"/>
    </source>
</evidence>
<dbReference type="PANTHER" id="PTHR41791">
    <property type="entry name" value="SSL7039 PROTEIN"/>
    <property type="match status" value="1"/>
</dbReference>
<dbReference type="PANTHER" id="PTHR41791:SF1">
    <property type="entry name" value="SSL7039 PROTEIN"/>
    <property type="match status" value="1"/>
</dbReference>
<proteinExistence type="predicted"/>
<evidence type="ECO:0000313" key="2">
    <source>
        <dbReference type="Proteomes" id="UP000489351"/>
    </source>
</evidence>